<dbReference type="Proteomes" id="UP001619911">
    <property type="component" value="Unassembled WGS sequence"/>
</dbReference>
<accession>A0ABW8IA51</accession>
<reference evidence="2 3" key="1">
    <citation type="submission" date="2023-07" db="EMBL/GenBank/DDBJ databases">
        <title>Bacillus lucianemedeirus sp. nov, a new species isolated from an immunobiological production facility.</title>
        <authorList>
            <person name="Costa L.V."/>
            <person name="Miranda R.V.S.L."/>
            <person name="Brandao M.L.L."/>
            <person name="Reis C.M.F."/>
            <person name="Frazao A.M."/>
            <person name="Cruz F.V."/>
            <person name="Baio P.V.P."/>
            <person name="Veras J.F.C."/>
            <person name="Ramos J.N."/>
            <person name="Vieira V."/>
        </authorList>
    </citation>
    <scope>NUCLEOTIDE SEQUENCE [LARGE SCALE GENOMIC DNA]</scope>
    <source>
        <strain evidence="2 3">B190/17</strain>
    </source>
</reference>
<keyword evidence="1" id="KW-0472">Membrane</keyword>
<keyword evidence="3" id="KW-1185">Reference proteome</keyword>
<evidence type="ECO:0000256" key="1">
    <source>
        <dbReference type="SAM" id="Phobius"/>
    </source>
</evidence>
<proteinExistence type="predicted"/>
<feature type="transmembrane region" description="Helical" evidence="1">
    <location>
        <begin position="44"/>
        <end position="65"/>
    </location>
</feature>
<comment type="caution">
    <text evidence="2">The sequence shown here is derived from an EMBL/GenBank/DDBJ whole genome shotgun (WGS) entry which is preliminary data.</text>
</comment>
<dbReference type="RefSeq" id="WP_404316233.1">
    <property type="nucleotide sequence ID" value="NZ_JAUIYO010000004.1"/>
</dbReference>
<protein>
    <submittedName>
        <fullName evidence="2">Uncharacterized protein</fullName>
    </submittedName>
</protein>
<dbReference type="EMBL" id="JAUIYO010000004">
    <property type="protein sequence ID" value="MFK2825546.1"/>
    <property type="molecule type" value="Genomic_DNA"/>
</dbReference>
<keyword evidence="1" id="KW-0812">Transmembrane</keyword>
<sequence>MKKESMIKKNMMSTDAFVRTLYTDLHDRIQHYEKEESNTEKMGIVHAVPELMVIGAISVFLLFVIF</sequence>
<keyword evidence="1" id="KW-1133">Transmembrane helix</keyword>
<evidence type="ECO:0000313" key="3">
    <source>
        <dbReference type="Proteomes" id="UP001619911"/>
    </source>
</evidence>
<gene>
    <name evidence="2" type="ORF">QYG89_07625</name>
</gene>
<evidence type="ECO:0000313" key="2">
    <source>
        <dbReference type="EMBL" id="MFK2825546.1"/>
    </source>
</evidence>
<name>A0ABW8IA51_9BACI</name>
<organism evidence="2 3">
    <name type="scientific">Bacillus lumedeiriae</name>
    <dbReference type="NCBI Taxonomy" id="3058829"/>
    <lineage>
        <taxon>Bacteria</taxon>
        <taxon>Bacillati</taxon>
        <taxon>Bacillota</taxon>
        <taxon>Bacilli</taxon>
        <taxon>Bacillales</taxon>
        <taxon>Bacillaceae</taxon>
        <taxon>Bacillus</taxon>
    </lineage>
</organism>